<reference evidence="2 3" key="1">
    <citation type="submission" date="2018-08" db="EMBL/GenBank/DDBJ databases">
        <title>Complete genome sequencing of Blastochloris tepida GI.</title>
        <authorList>
            <person name="Tsukatani Y."/>
            <person name="Mori H."/>
        </authorList>
    </citation>
    <scope>NUCLEOTIDE SEQUENCE [LARGE SCALE GENOMIC DNA]</scope>
    <source>
        <strain evidence="2 3">GI</strain>
    </source>
</reference>
<dbReference type="AlphaFoldDB" id="A0A348FX70"/>
<feature type="compositionally biased region" description="Low complexity" evidence="1">
    <location>
        <begin position="20"/>
        <end position="38"/>
    </location>
</feature>
<name>A0A348FX70_9HYPH</name>
<dbReference type="EMBL" id="AP018907">
    <property type="protein sequence ID" value="BBF91903.1"/>
    <property type="molecule type" value="Genomic_DNA"/>
</dbReference>
<gene>
    <name evidence="2" type="ORF">BLTE_05880</name>
</gene>
<protein>
    <submittedName>
        <fullName evidence="2">Uncharacterized protein</fullName>
    </submittedName>
</protein>
<proteinExistence type="predicted"/>
<evidence type="ECO:0000256" key="1">
    <source>
        <dbReference type="SAM" id="MobiDB-lite"/>
    </source>
</evidence>
<dbReference type="KEGG" id="blag:BLTE_05880"/>
<dbReference type="Proteomes" id="UP000266934">
    <property type="component" value="Chromosome"/>
</dbReference>
<accession>A0A348FX70</accession>
<sequence>MASAPEKISQDGRGEGDGGASSAATASTAATMQHSTAARVADSPDIPAPKVNSTLTGQKLRVTAGRGRLPN</sequence>
<feature type="region of interest" description="Disordered" evidence="1">
    <location>
        <begin position="1"/>
        <end position="71"/>
    </location>
</feature>
<evidence type="ECO:0000313" key="2">
    <source>
        <dbReference type="EMBL" id="BBF91903.1"/>
    </source>
</evidence>
<evidence type="ECO:0000313" key="3">
    <source>
        <dbReference type="Proteomes" id="UP000266934"/>
    </source>
</evidence>
<organism evidence="2 3">
    <name type="scientific">Blastochloris tepida</name>
    <dbReference type="NCBI Taxonomy" id="2233851"/>
    <lineage>
        <taxon>Bacteria</taxon>
        <taxon>Pseudomonadati</taxon>
        <taxon>Pseudomonadota</taxon>
        <taxon>Alphaproteobacteria</taxon>
        <taxon>Hyphomicrobiales</taxon>
        <taxon>Blastochloridaceae</taxon>
        <taxon>Blastochloris</taxon>
    </lineage>
</organism>
<keyword evidence="3" id="KW-1185">Reference proteome</keyword>